<reference evidence="3 4" key="1">
    <citation type="submission" date="2017-02" db="EMBL/GenBank/DDBJ databases">
        <authorList>
            <person name="Peterson S.W."/>
        </authorList>
    </citation>
    <scope>NUCLEOTIDE SEQUENCE [LARGE SCALE GENOMIC DNA]</scope>
    <source>
        <strain evidence="3 4">DSM 21481</strain>
    </source>
</reference>
<keyword evidence="4" id="KW-1185">Reference proteome</keyword>
<evidence type="ECO:0000256" key="1">
    <source>
        <dbReference type="SAM" id="MobiDB-lite"/>
    </source>
</evidence>
<feature type="region of interest" description="Disordered" evidence="1">
    <location>
        <begin position="155"/>
        <end position="184"/>
    </location>
</feature>
<gene>
    <name evidence="3" type="ORF">SAMN04324258_0996</name>
</gene>
<feature type="compositionally biased region" description="Low complexity" evidence="1">
    <location>
        <begin position="155"/>
        <end position="182"/>
    </location>
</feature>
<dbReference type="GO" id="GO:0006950">
    <property type="term" value="P:response to stress"/>
    <property type="evidence" value="ECO:0007669"/>
    <property type="project" value="UniProtKB-ARBA"/>
</dbReference>
<dbReference type="RefSeq" id="WP_079572003.1">
    <property type="nucleotide sequence ID" value="NZ_FUZQ01000002.1"/>
</dbReference>
<organism evidence="3 4">
    <name type="scientific">Krasilnikoviella flava</name>
    <dbReference type="NCBI Taxonomy" id="526729"/>
    <lineage>
        <taxon>Bacteria</taxon>
        <taxon>Bacillati</taxon>
        <taxon>Actinomycetota</taxon>
        <taxon>Actinomycetes</taxon>
        <taxon>Micrococcales</taxon>
        <taxon>Promicromonosporaceae</taxon>
        <taxon>Krasilnikoviella</taxon>
    </lineage>
</organism>
<dbReference type="SMART" id="SM00731">
    <property type="entry name" value="SprT"/>
    <property type="match status" value="1"/>
</dbReference>
<dbReference type="OrthoDB" id="9793623at2"/>
<protein>
    <submittedName>
        <fullName evidence="3">SprT-like family protein</fullName>
    </submittedName>
</protein>
<accession>A0A1T5J390</accession>
<evidence type="ECO:0000259" key="2">
    <source>
        <dbReference type="SMART" id="SM00731"/>
    </source>
</evidence>
<dbReference type="STRING" id="526729.SAMN04324258_0996"/>
<evidence type="ECO:0000313" key="3">
    <source>
        <dbReference type="EMBL" id="SKC45925.1"/>
    </source>
</evidence>
<sequence length="249" mass="27334">MEREAAARLARRLMAEHGLAGWTFRFDRARRRAGLCRYDRREISLSGPLTELYDEADVREVVLHEIAHALAGARHGHDSVWRATARSIGSTGRRVVRDGSPEVEGDWVGRCPAGHRVTRFRRPQRPQACARCSPLFDRRHVLSWTYRGQPVPDLGAAASTGRGPGAAAASPGSRARTAAAGPRVDPASVRVGETLRVVAPGRYDGVVGALVKRGRTRFHLRVGRAVLTVPFGLVERPRPDDRPRPGERG</sequence>
<evidence type="ECO:0000313" key="4">
    <source>
        <dbReference type="Proteomes" id="UP000189777"/>
    </source>
</evidence>
<dbReference type="Proteomes" id="UP000189777">
    <property type="component" value="Unassembled WGS sequence"/>
</dbReference>
<dbReference type="InterPro" id="IPR006640">
    <property type="entry name" value="SprT-like_domain"/>
</dbReference>
<dbReference type="EMBL" id="FUZQ01000002">
    <property type="protein sequence ID" value="SKC45925.1"/>
    <property type="molecule type" value="Genomic_DNA"/>
</dbReference>
<proteinExistence type="predicted"/>
<dbReference type="Pfam" id="PF10263">
    <property type="entry name" value="SprT-like"/>
    <property type="match status" value="1"/>
</dbReference>
<feature type="domain" description="SprT-like" evidence="2">
    <location>
        <begin position="1"/>
        <end position="139"/>
    </location>
</feature>
<name>A0A1T5J390_9MICO</name>
<dbReference type="AlphaFoldDB" id="A0A1T5J390"/>